<evidence type="ECO:0000313" key="5">
    <source>
        <dbReference type="EMBL" id="MBB5175601.1"/>
    </source>
</evidence>
<keyword evidence="2 5" id="KW-0238">DNA-binding</keyword>
<keyword evidence="6" id="KW-1185">Reference proteome</keyword>
<evidence type="ECO:0000256" key="3">
    <source>
        <dbReference type="ARBA" id="ARBA00023163"/>
    </source>
</evidence>
<organism evidence="5 6">
    <name type="scientific">Nosocomiicoccus ampullae</name>
    <dbReference type="NCBI Taxonomy" id="489910"/>
    <lineage>
        <taxon>Bacteria</taxon>
        <taxon>Bacillati</taxon>
        <taxon>Bacillota</taxon>
        <taxon>Bacilli</taxon>
        <taxon>Bacillales</taxon>
        <taxon>Staphylococcaceae</taxon>
        <taxon>Nosocomiicoccus</taxon>
    </lineage>
</organism>
<dbReference type="Pfam" id="PF01022">
    <property type="entry name" value="HTH_5"/>
    <property type="match status" value="1"/>
</dbReference>
<dbReference type="RefSeq" id="WP_124010217.1">
    <property type="nucleotide sequence ID" value="NZ_CBCRYX010000001.1"/>
</dbReference>
<evidence type="ECO:0000256" key="2">
    <source>
        <dbReference type="ARBA" id="ARBA00023125"/>
    </source>
</evidence>
<dbReference type="GO" id="GO:0003677">
    <property type="term" value="F:DNA binding"/>
    <property type="evidence" value="ECO:0007669"/>
    <property type="project" value="UniProtKB-KW"/>
</dbReference>
<dbReference type="Proteomes" id="UP000579136">
    <property type="component" value="Unassembled WGS sequence"/>
</dbReference>
<protein>
    <submittedName>
        <fullName evidence="5">DNA-binding transcriptional ArsR family regulator</fullName>
    </submittedName>
</protein>
<evidence type="ECO:0000256" key="1">
    <source>
        <dbReference type="ARBA" id="ARBA00023015"/>
    </source>
</evidence>
<reference evidence="5 6" key="1">
    <citation type="submission" date="2020-08" db="EMBL/GenBank/DDBJ databases">
        <title>Genomic Encyclopedia of Type Strains, Phase IV (KMG-IV): sequencing the most valuable type-strain genomes for metagenomic binning, comparative biology and taxonomic classification.</title>
        <authorList>
            <person name="Goeker M."/>
        </authorList>
    </citation>
    <scope>NUCLEOTIDE SEQUENCE [LARGE SCALE GENOMIC DNA]</scope>
    <source>
        <strain evidence="5 6">DSM 19163</strain>
    </source>
</reference>
<dbReference type="InterPro" id="IPR047796">
    <property type="entry name" value="SdpR-like_repress"/>
</dbReference>
<keyword evidence="3" id="KW-0804">Transcription</keyword>
<name>A0A9Q2HFA0_9STAP</name>
<dbReference type="InterPro" id="IPR001845">
    <property type="entry name" value="HTH_ArsR_DNA-bd_dom"/>
</dbReference>
<dbReference type="InterPro" id="IPR051081">
    <property type="entry name" value="HTH_MetalResp_TranReg"/>
</dbReference>
<dbReference type="Gene3D" id="1.10.10.10">
    <property type="entry name" value="Winged helix-like DNA-binding domain superfamily/Winged helix DNA-binding domain"/>
    <property type="match status" value="1"/>
</dbReference>
<dbReference type="PRINTS" id="PR00778">
    <property type="entry name" value="HTHARSR"/>
</dbReference>
<dbReference type="InterPro" id="IPR036390">
    <property type="entry name" value="WH_DNA-bd_sf"/>
</dbReference>
<dbReference type="PANTHER" id="PTHR33154:SF33">
    <property type="entry name" value="TRANSCRIPTIONAL REPRESSOR SDPR"/>
    <property type="match status" value="1"/>
</dbReference>
<dbReference type="NCBIfam" id="NF033788">
    <property type="entry name" value="HTH_metalloreg"/>
    <property type="match status" value="1"/>
</dbReference>
<dbReference type="GO" id="GO:0003700">
    <property type="term" value="F:DNA-binding transcription factor activity"/>
    <property type="evidence" value="ECO:0007669"/>
    <property type="project" value="InterPro"/>
</dbReference>
<dbReference type="InterPro" id="IPR036388">
    <property type="entry name" value="WH-like_DNA-bd_sf"/>
</dbReference>
<evidence type="ECO:0000313" key="6">
    <source>
        <dbReference type="Proteomes" id="UP000579136"/>
    </source>
</evidence>
<accession>A0A9Q2HFA0</accession>
<dbReference type="EMBL" id="JACHHF010000002">
    <property type="protein sequence ID" value="MBB5175601.1"/>
    <property type="molecule type" value="Genomic_DNA"/>
</dbReference>
<dbReference type="NCBIfam" id="NF033789">
    <property type="entry name" value="repress_SdpR"/>
    <property type="match status" value="1"/>
</dbReference>
<dbReference type="SMART" id="SM00418">
    <property type="entry name" value="HTH_ARSR"/>
    <property type="match status" value="1"/>
</dbReference>
<keyword evidence="1" id="KW-0805">Transcription regulation</keyword>
<dbReference type="PROSITE" id="PS50987">
    <property type="entry name" value="HTH_ARSR_2"/>
    <property type="match status" value="1"/>
</dbReference>
<dbReference type="InterPro" id="IPR011991">
    <property type="entry name" value="ArsR-like_HTH"/>
</dbReference>
<evidence type="ECO:0000259" key="4">
    <source>
        <dbReference type="PROSITE" id="PS50987"/>
    </source>
</evidence>
<dbReference type="SUPFAM" id="SSF46785">
    <property type="entry name" value="Winged helix' DNA-binding domain"/>
    <property type="match status" value="1"/>
</dbReference>
<dbReference type="AlphaFoldDB" id="A0A9Q2HFA0"/>
<proteinExistence type="predicted"/>
<gene>
    <name evidence="5" type="ORF">HNQ45_000471</name>
</gene>
<dbReference type="PANTHER" id="PTHR33154">
    <property type="entry name" value="TRANSCRIPTIONAL REGULATOR, ARSR FAMILY"/>
    <property type="match status" value="1"/>
</dbReference>
<feature type="domain" description="HTH arsR-type" evidence="4">
    <location>
        <begin position="1"/>
        <end position="84"/>
    </location>
</feature>
<sequence>MKDAFKAMADPTRREILMLLKEGEMTVSEIADHFDVSMASISQHLKILTNANLVRFRKDGKYIYYQLHASIVEDLIHWLIKLSN</sequence>
<comment type="caution">
    <text evidence="5">The sequence shown here is derived from an EMBL/GenBank/DDBJ whole genome shotgun (WGS) entry which is preliminary data.</text>
</comment>
<dbReference type="CDD" id="cd00090">
    <property type="entry name" value="HTH_ARSR"/>
    <property type="match status" value="1"/>
</dbReference>